<evidence type="ECO:0000256" key="3">
    <source>
        <dbReference type="ARBA" id="ARBA00022723"/>
    </source>
</evidence>
<feature type="chain" id="PRO_5017701485" description="carbonic anhydrase" evidence="8">
    <location>
        <begin position="49"/>
        <end position="412"/>
    </location>
</feature>
<comment type="caution">
    <text evidence="10">The sequence shown here is derived from an EMBL/GenBank/DDBJ whole genome shotgun (WGS) entry which is preliminary data.</text>
</comment>
<organism evidence="10 11">
    <name type="scientific">Rhodoferax lacus</name>
    <dbReference type="NCBI Taxonomy" id="2184758"/>
    <lineage>
        <taxon>Bacteria</taxon>
        <taxon>Pseudomonadati</taxon>
        <taxon>Pseudomonadota</taxon>
        <taxon>Betaproteobacteria</taxon>
        <taxon>Burkholderiales</taxon>
        <taxon>Comamonadaceae</taxon>
        <taxon>Rhodoferax</taxon>
    </lineage>
</organism>
<dbReference type="GO" id="GO:0004089">
    <property type="term" value="F:carbonate dehydratase activity"/>
    <property type="evidence" value="ECO:0007669"/>
    <property type="project" value="UniProtKB-EC"/>
</dbReference>
<protein>
    <recommendedName>
        <fullName evidence="2">carbonic anhydrase</fullName>
        <ecNumber evidence="2">4.2.1.1</ecNumber>
    </recommendedName>
</protein>
<evidence type="ECO:0000256" key="8">
    <source>
        <dbReference type="SAM" id="SignalP"/>
    </source>
</evidence>
<proteinExistence type="inferred from homology"/>
<evidence type="ECO:0000256" key="6">
    <source>
        <dbReference type="ARBA" id="ARBA00048348"/>
    </source>
</evidence>
<feature type="compositionally biased region" description="Basic and acidic residues" evidence="7">
    <location>
        <begin position="174"/>
        <end position="191"/>
    </location>
</feature>
<evidence type="ECO:0000256" key="2">
    <source>
        <dbReference type="ARBA" id="ARBA00012925"/>
    </source>
</evidence>
<keyword evidence="5" id="KW-0456">Lyase</keyword>
<keyword evidence="4" id="KW-0862">Zinc</keyword>
<evidence type="ECO:0000313" key="10">
    <source>
        <dbReference type="EMBL" id="RFO96229.1"/>
    </source>
</evidence>
<evidence type="ECO:0000256" key="7">
    <source>
        <dbReference type="SAM" id="MobiDB-lite"/>
    </source>
</evidence>
<feature type="region of interest" description="Disordered" evidence="7">
    <location>
        <begin position="144"/>
        <end position="191"/>
    </location>
</feature>
<evidence type="ECO:0000256" key="5">
    <source>
        <dbReference type="ARBA" id="ARBA00023239"/>
    </source>
</evidence>
<accession>A0A3E1RA38</accession>
<dbReference type="PROSITE" id="PS51144">
    <property type="entry name" value="ALPHA_CA_2"/>
    <property type="match status" value="1"/>
</dbReference>
<keyword evidence="3" id="KW-0479">Metal-binding</keyword>
<dbReference type="Proteomes" id="UP000260665">
    <property type="component" value="Unassembled WGS sequence"/>
</dbReference>
<dbReference type="InterPro" id="IPR041891">
    <property type="entry name" value="Alpha_CA_prokaryot-like"/>
</dbReference>
<comment type="catalytic activity">
    <reaction evidence="6">
        <text>hydrogencarbonate + H(+) = CO2 + H2O</text>
        <dbReference type="Rhea" id="RHEA:10748"/>
        <dbReference type="ChEBI" id="CHEBI:15377"/>
        <dbReference type="ChEBI" id="CHEBI:15378"/>
        <dbReference type="ChEBI" id="CHEBI:16526"/>
        <dbReference type="ChEBI" id="CHEBI:17544"/>
        <dbReference type="EC" id="4.2.1.1"/>
    </reaction>
</comment>
<reference evidence="10 11" key="1">
    <citation type="submission" date="2018-05" db="EMBL/GenBank/DDBJ databases">
        <title>Rhodoferax soyangensis sp.nov., isolated from an oligotrophic freshwater lake.</title>
        <authorList>
            <person name="Park M."/>
        </authorList>
    </citation>
    <scope>NUCLEOTIDE SEQUENCE [LARGE SCALE GENOMIC DNA]</scope>
    <source>
        <strain evidence="10 11">IMCC26218</strain>
    </source>
</reference>
<comment type="similarity">
    <text evidence="1">Belongs to the alpha-carbonic anhydrase family.</text>
</comment>
<dbReference type="InterPro" id="IPR023561">
    <property type="entry name" value="Carbonic_anhydrase_a-class"/>
</dbReference>
<evidence type="ECO:0000256" key="4">
    <source>
        <dbReference type="ARBA" id="ARBA00022833"/>
    </source>
</evidence>
<dbReference type="InterPro" id="IPR036398">
    <property type="entry name" value="CA_dom_sf"/>
</dbReference>
<dbReference type="GO" id="GO:0008270">
    <property type="term" value="F:zinc ion binding"/>
    <property type="evidence" value="ECO:0007669"/>
    <property type="project" value="InterPro"/>
</dbReference>
<dbReference type="CDD" id="cd03124">
    <property type="entry name" value="alpha_CA_prokaryotic_like"/>
    <property type="match status" value="1"/>
</dbReference>
<dbReference type="EC" id="4.2.1.1" evidence="2"/>
<dbReference type="SMART" id="SM01057">
    <property type="entry name" value="Carb_anhydrase"/>
    <property type="match status" value="1"/>
</dbReference>
<keyword evidence="8" id="KW-0732">Signal</keyword>
<sequence>MHLPPASLQESTSMKTKTLTPSPPRPALHLLMASALMLGLWSLGTAHAADAHAADAHAPAKPAAEKKELIEIPLIKQRKAEMAAAAAAAEASAAAAEKPGKEPSEAVKQLRQALTVIGTPAKQATGDGAERPALAVVRKPAVVRRSAPTPTGEEMQDSRQYAKARALALAGGEPKGHAEADAHSGEVHWSYDGENGPQNWAKLKPEFNLCGIGKRQSPIAIQNEATLQGPAEPLQFNYAPSRGTEVNNGHTVQVDVEGENSIIVRNSSYKLLQFHFHTPSEEMINSKRYAMVAHLVHKNDAGQLAVVAVLLEQGEANAFIDKVWTYMPLDANDRVRMPEGLLDLNEFLPKDQRYYQFMGSLTTPPCTEGVLWMVLKQPVKISAAQYKLFRQQFPLNARPVQPLNGRPVREAQ</sequence>
<dbReference type="PANTHER" id="PTHR18952">
    <property type="entry name" value="CARBONIC ANHYDRASE"/>
    <property type="match status" value="1"/>
</dbReference>
<dbReference type="Gene3D" id="3.10.200.10">
    <property type="entry name" value="Alpha carbonic anhydrase"/>
    <property type="match status" value="1"/>
</dbReference>
<dbReference type="EMBL" id="QFZK01000009">
    <property type="protein sequence ID" value="RFO96229.1"/>
    <property type="molecule type" value="Genomic_DNA"/>
</dbReference>
<gene>
    <name evidence="10" type="ORF">DIC66_14630</name>
</gene>
<evidence type="ECO:0000259" key="9">
    <source>
        <dbReference type="PROSITE" id="PS51144"/>
    </source>
</evidence>
<dbReference type="InterPro" id="IPR001148">
    <property type="entry name" value="CA_dom"/>
</dbReference>
<dbReference type="SUPFAM" id="SSF51069">
    <property type="entry name" value="Carbonic anhydrase"/>
    <property type="match status" value="1"/>
</dbReference>
<feature type="compositionally biased region" description="Polar residues" evidence="7">
    <location>
        <begin position="8"/>
        <end position="20"/>
    </location>
</feature>
<evidence type="ECO:0000256" key="1">
    <source>
        <dbReference type="ARBA" id="ARBA00010718"/>
    </source>
</evidence>
<feature type="domain" description="Alpha-carbonic anhydrase" evidence="9">
    <location>
        <begin position="187"/>
        <end position="412"/>
    </location>
</feature>
<dbReference type="PANTHER" id="PTHR18952:SF265">
    <property type="entry name" value="CARBONIC ANHYDRASE"/>
    <property type="match status" value="1"/>
</dbReference>
<name>A0A3E1RA38_9BURK</name>
<feature type="signal peptide" evidence="8">
    <location>
        <begin position="1"/>
        <end position="48"/>
    </location>
</feature>
<evidence type="ECO:0000313" key="11">
    <source>
        <dbReference type="Proteomes" id="UP000260665"/>
    </source>
</evidence>
<dbReference type="AlphaFoldDB" id="A0A3E1RA38"/>
<dbReference type="Pfam" id="PF00194">
    <property type="entry name" value="Carb_anhydrase"/>
    <property type="match status" value="1"/>
</dbReference>
<feature type="region of interest" description="Disordered" evidence="7">
    <location>
        <begin position="1"/>
        <end position="25"/>
    </location>
</feature>
<keyword evidence="11" id="KW-1185">Reference proteome</keyword>